<evidence type="ECO:0000313" key="4">
    <source>
        <dbReference type="EMBL" id="MCU6762421.1"/>
    </source>
</evidence>
<dbReference type="InterPro" id="IPR013149">
    <property type="entry name" value="ADH-like_C"/>
</dbReference>
<dbReference type="InterPro" id="IPR013154">
    <property type="entry name" value="ADH-like_N"/>
</dbReference>
<dbReference type="Gene3D" id="3.90.180.10">
    <property type="entry name" value="Medium-chain alcohol dehydrogenases, catalytic domain"/>
    <property type="match status" value="1"/>
</dbReference>
<keyword evidence="5" id="KW-1185">Reference proteome</keyword>
<accession>A0ABT2TL50</accession>
<evidence type="ECO:0000259" key="3">
    <source>
        <dbReference type="Pfam" id="PF08240"/>
    </source>
</evidence>
<dbReference type="InterPro" id="IPR050129">
    <property type="entry name" value="Zn_alcohol_dh"/>
</dbReference>
<dbReference type="Pfam" id="PF00107">
    <property type="entry name" value="ADH_zinc_N"/>
    <property type="match status" value="1"/>
</dbReference>
<evidence type="ECO:0000259" key="2">
    <source>
        <dbReference type="Pfam" id="PF00107"/>
    </source>
</evidence>
<evidence type="ECO:0000256" key="1">
    <source>
        <dbReference type="ARBA" id="ARBA00023002"/>
    </source>
</evidence>
<dbReference type="PANTHER" id="PTHR43401:SF2">
    <property type="entry name" value="L-THREONINE 3-DEHYDROGENASE"/>
    <property type="match status" value="1"/>
</dbReference>
<dbReference type="PANTHER" id="PTHR43401">
    <property type="entry name" value="L-THREONINE 3-DEHYDROGENASE"/>
    <property type="match status" value="1"/>
</dbReference>
<dbReference type="Proteomes" id="UP001652442">
    <property type="component" value="Unassembled WGS sequence"/>
</dbReference>
<keyword evidence="1" id="KW-0560">Oxidoreductase</keyword>
<dbReference type="InterPro" id="IPR036291">
    <property type="entry name" value="NAD(P)-bd_dom_sf"/>
</dbReference>
<name>A0ABT2TL50_9FIRM</name>
<dbReference type="EMBL" id="JAOQJQ010000003">
    <property type="protein sequence ID" value="MCU6762421.1"/>
    <property type="molecule type" value="Genomic_DNA"/>
</dbReference>
<dbReference type="Gene3D" id="3.40.50.720">
    <property type="entry name" value="NAD(P)-binding Rossmann-like Domain"/>
    <property type="match status" value="1"/>
</dbReference>
<feature type="domain" description="Alcohol dehydrogenase-like C-terminal" evidence="2">
    <location>
        <begin position="193"/>
        <end position="316"/>
    </location>
</feature>
<sequence>MEGMMKAMVLEEPGKLVLRELPIPKPGPRDVLLKTKYAGICGSDFPIYKEGLFVPRLPLIIGHEASAVIVEKGEQVQGYEVGDRVTGTNIQFCGHCQACRETPEGELAWGCENIAVSGLGFGVDGVFAEYFLIHDVIPGVSLFKIDDRADDLEAAMCEPMCTGAGWYQVPDPKPGDNIVIIGAGIIGESVLQQLLKIPDVEIVVADYSKLRLDVAKKMGAHHICNPSTDGDTLDFVIDLWGNKEFLYNYGDRISGNADIVYECSGNAKAWAQAIQIAKPGGKVCTVGTCEGMALVSPQWIQLKQVQVLGGLYGSIGQSVEEINNGTLNVRDLATHVFSLEELNEAFQVAMDADKSIKVLIKVDKDAPDYPYNKQETWG</sequence>
<reference evidence="4 5" key="1">
    <citation type="journal article" date="2021" name="ISME Commun">
        <title>Automated analysis of genomic sequences facilitates high-throughput and comprehensive description of bacteria.</title>
        <authorList>
            <person name="Hitch T.C.A."/>
        </authorList>
    </citation>
    <scope>NUCLEOTIDE SEQUENCE [LARGE SCALE GENOMIC DNA]</scope>
    <source>
        <strain evidence="4 5">Sanger_109</strain>
    </source>
</reference>
<feature type="domain" description="Alcohol dehydrogenase-like N-terminal" evidence="3">
    <location>
        <begin position="27"/>
        <end position="134"/>
    </location>
</feature>
<dbReference type="SUPFAM" id="SSF51735">
    <property type="entry name" value="NAD(P)-binding Rossmann-fold domains"/>
    <property type="match status" value="1"/>
</dbReference>
<dbReference type="Pfam" id="PF08240">
    <property type="entry name" value="ADH_N"/>
    <property type="match status" value="1"/>
</dbReference>
<dbReference type="SUPFAM" id="SSF50129">
    <property type="entry name" value="GroES-like"/>
    <property type="match status" value="1"/>
</dbReference>
<gene>
    <name evidence="4" type="ORF">OCV88_08755</name>
</gene>
<organism evidence="4 5">
    <name type="scientific">Brotonthovivens ammoniilytica</name>
    <dbReference type="NCBI Taxonomy" id="2981725"/>
    <lineage>
        <taxon>Bacteria</taxon>
        <taxon>Bacillati</taxon>
        <taxon>Bacillota</taxon>
        <taxon>Clostridia</taxon>
        <taxon>Lachnospirales</taxon>
        <taxon>Lachnospiraceae</taxon>
        <taxon>Brotonthovivens</taxon>
    </lineage>
</organism>
<dbReference type="RefSeq" id="WP_158425127.1">
    <property type="nucleotide sequence ID" value="NZ_JAOQJQ010000003.1"/>
</dbReference>
<comment type="caution">
    <text evidence="4">The sequence shown here is derived from an EMBL/GenBank/DDBJ whole genome shotgun (WGS) entry which is preliminary data.</text>
</comment>
<proteinExistence type="predicted"/>
<dbReference type="InterPro" id="IPR011032">
    <property type="entry name" value="GroES-like_sf"/>
</dbReference>
<protein>
    <submittedName>
        <fullName evidence="4">Alcohol dehydrogenase catalytic domain-containing protein</fullName>
    </submittedName>
</protein>
<evidence type="ECO:0000313" key="5">
    <source>
        <dbReference type="Proteomes" id="UP001652442"/>
    </source>
</evidence>